<dbReference type="EMBL" id="BX294150">
    <property type="protein sequence ID" value="CAD76602.1"/>
    <property type="molecule type" value="Genomic_DNA"/>
</dbReference>
<reference evidence="2 3" key="1">
    <citation type="journal article" date="2003" name="Proc. Natl. Acad. Sci. U.S.A.">
        <title>Complete genome sequence of the marine planctomycete Pirellula sp. strain 1.</title>
        <authorList>
            <person name="Gloeckner F.O."/>
            <person name="Kube M."/>
            <person name="Bauer M."/>
            <person name="Teeling H."/>
            <person name="Lombardot T."/>
            <person name="Ludwig W."/>
            <person name="Gade D."/>
            <person name="Beck A."/>
            <person name="Borzym K."/>
            <person name="Heitmann K."/>
            <person name="Rabus R."/>
            <person name="Schlesner H."/>
            <person name="Amann R."/>
            <person name="Reinhardt R."/>
        </authorList>
    </citation>
    <scope>NUCLEOTIDE SEQUENCE [LARGE SCALE GENOMIC DNA]</scope>
    <source>
        <strain evidence="3">DSM 10527 / NCIMB 13988 / SH1</strain>
    </source>
</reference>
<protein>
    <submittedName>
        <fullName evidence="2">Uncharacterized protein</fullName>
    </submittedName>
</protein>
<dbReference type="EnsemblBacteria" id="CAD76602">
    <property type="protein sequence ID" value="CAD76602"/>
    <property type="gene ID" value="RB10047"/>
</dbReference>
<dbReference type="HOGENOM" id="CLU_2685384_0_0_0"/>
<dbReference type="AlphaFoldDB" id="Q7UKN0"/>
<gene>
    <name evidence="2" type="ordered locus">RB10047</name>
</gene>
<dbReference type="KEGG" id="rba:RB10047"/>
<organism evidence="2 3">
    <name type="scientific">Rhodopirellula baltica (strain DSM 10527 / NCIMB 13988 / SH1)</name>
    <dbReference type="NCBI Taxonomy" id="243090"/>
    <lineage>
        <taxon>Bacteria</taxon>
        <taxon>Pseudomonadati</taxon>
        <taxon>Planctomycetota</taxon>
        <taxon>Planctomycetia</taxon>
        <taxon>Pirellulales</taxon>
        <taxon>Pirellulaceae</taxon>
        <taxon>Rhodopirellula</taxon>
    </lineage>
</organism>
<feature type="region of interest" description="Disordered" evidence="1">
    <location>
        <begin position="1"/>
        <end position="24"/>
    </location>
</feature>
<dbReference type="InParanoid" id="Q7UKN0"/>
<evidence type="ECO:0000256" key="1">
    <source>
        <dbReference type="SAM" id="MobiDB-lite"/>
    </source>
</evidence>
<dbReference type="STRING" id="243090.RB10047"/>
<keyword evidence="3" id="KW-1185">Reference proteome</keyword>
<accession>Q7UKN0</accession>
<name>Q7UKN0_RHOBA</name>
<evidence type="ECO:0000313" key="3">
    <source>
        <dbReference type="Proteomes" id="UP000001025"/>
    </source>
</evidence>
<evidence type="ECO:0000313" key="2">
    <source>
        <dbReference type="EMBL" id="CAD76602.1"/>
    </source>
</evidence>
<dbReference type="PATRIC" id="fig|243090.15.peg.4845"/>
<proteinExistence type="predicted"/>
<dbReference type="Proteomes" id="UP000001025">
    <property type="component" value="Chromosome"/>
</dbReference>
<sequence length="74" mass="8072">MVPFKAFRSDIPRPVDNPSSSKGKSTCLTISGHPCGGFVRGFFAGFTPSGFRTREKKPPEHFARAVAIDQIFEG</sequence>